<dbReference type="PROSITE" id="PS50980">
    <property type="entry name" value="COA_CT_NTER"/>
    <property type="match status" value="1"/>
</dbReference>
<dbReference type="Pfam" id="PF01039">
    <property type="entry name" value="Carboxyl_trans"/>
    <property type="match status" value="1"/>
</dbReference>
<dbReference type="FunFam" id="3.90.226.10:FF:000030">
    <property type="entry name" value="Acetyl-CoA carboxylase carboxyltransferase subunit"/>
    <property type="match status" value="1"/>
</dbReference>
<comment type="catalytic activity">
    <reaction evidence="5">
        <text>3-methylbut-2-enoyl-CoA + hydrogencarbonate + ATP = 3-methyl-(2E)-glutaconyl-CoA + ADP + phosphate + H(+)</text>
        <dbReference type="Rhea" id="RHEA:13589"/>
        <dbReference type="ChEBI" id="CHEBI:15378"/>
        <dbReference type="ChEBI" id="CHEBI:17544"/>
        <dbReference type="ChEBI" id="CHEBI:30616"/>
        <dbReference type="ChEBI" id="CHEBI:43474"/>
        <dbReference type="ChEBI" id="CHEBI:57344"/>
        <dbReference type="ChEBI" id="CHEBI:57346"/>
        <dbReference type="ChEBI" id="CHEBI:456216"/>
        <dbReference type="EC" id="6.4.1.4"/>
    </reaction>
</comment>
<evidence type="ECO:0000256" key="3">
    <source>
        <dbReference type="ARBA" id="ARBA00031237"/>
    </source>
</evidence>
<dbReference type="Proteomes" id="UP000554235">
    <property type="component" value="Unassembled WGS sequence"/>
</dbReference>
<accession>A0A8H4PB09</accession>
<dbReference type="OrthoDB" id="439921at2759"/>
<evidence type="ECO:0000256" key="2">
    <source>
        <dbReference type="ARBA" id="ARBA00026116"/>
    </source>
</evidence>
<dbReference type="InterPro" id="IPR029045">
    <property type="entry name" value="ClpP/crotonase-like_dom_sf"/>
</dbReference>
<dbReference type="UniPathway" id="UPA00363">
    <property type="reaction ID" value="UER00861"/>
</dbReference>
<keyword evidence="8" id="KW-1185">Reference proteome</keyword>
<dbReference type="GO" id="GO:0006552">
    <property type="term" value="P:L-leucine catabolic process"/>
    <property type="evidence" value="ECO:0007669"/>
    <property type="project" value="UniProtKB-UniPathway"/>
</dbReference>
<comment type="caution">
    <text evidence="7">The sequence shown here is derived from an EMBL/GenBank/DDBJ whole genome shotgun (WGS) entry which is preliminary data.</text>
</comment>
<feature type="domain" description="CoA carboxyltransferase N-terminal" evidence="6">
    <location>
        <begin position="25"/>
        <end position="279"/>
    </location>
</feature>
<dbReference type="Gene3D" id="3.90.226.10">
    <property type="entry name" value="2-enoyl-CoA Hydratase, Chain A, domain 1"/>
    <property type="match status" value="2"/>
</dbReference>
<evidence type="ECO:0000256" key="4">
    <source>
        <dbReference type="ARBA" id="ARBA00031404"/>
    </source>
</evidence>
<dbReference type="PANTHER" id="PTHR22855">
    <property type="entry name" value="ACETYL, PROPIONYL, PYRUVATE, AND GLUTACONYL CARBOXYLASE-RELATED"/>
    <property type="match status" value="1"/>
</dbReference>
<proteinExistence type="predicted"/>
<dbReference type="EMBL" id="JAADYS010000962">
    <property type="protein sequence ID" value="KAF4465870.1"/>
    <property type="molecule type" value="Genomic_DNA"/>
</dbReference>
<dbReference type="GO" id="GO:0004485">
    <property type="term" value="F:methylcrotonoyl-CoA carboxylase activity"/>
    <property type="evidence" value="ECO:0007669"/>
    <property type="project" value="UniProtKB-EC"/>
</dbReference>
<gene>
    <name evidence="7" type="ORF">FALBO_7277</name>
</gene>
<dbReference type="InterPro" id="IPR011762">
    <property type="entry name" value="COA_CT_N"/>
</dbReference>
<protein>
    <recommendedName>
        <fullName evidence="2">methylcrotonoyl-CoA carboxylase</fullName>
        <ecNumber evidence="2">6.4.1.4</ecNumber>
    </recommendedName>
    <alternativeName>
        <fullName evidence="4">3-methylcrotonyl-CoA carboxylase 2</fullName>
    </alternativeName>
    <alternativeName>
        <fullName evidence="3">3-methylcrotonyl-CoA:carbon dioxide ligase subunit beta</fullName>
    </alternativeName>
</protein>
<evidence type="ECO:0000313" key="8">
    <source>
        <dbReference type="Proteomes" id="UP000554235"/>
    </source>
</evidence>
<comment type="pathway">
    <text evidence="1">Amino-acid degradation; L-leucine degradation; (S)-3-hydroxy-3-methylglutaryl-CoA from 3-isovaleryl-CoA: step 2/3.</text>
</comment>
<dbReference type="InterPro" id="IPR045190">
    <property type="entry name" value="MCCB/AccD1-like"/>
</dbReference>
<name>A0A8H4PB09_9HYPO</name>
<sequence length="357" mass="38749">MADLGAYPVGVAKLDLKQALFEDNRKSWVDVLEKFDTALEGVSSEGEETAQQRHQAKDQLLARDRVALLLDHDSPFLELAEFAGFGLDSTPCASLIAGIGKVSGTICMIICHIPSIKGGAWNEYTILKHNRATEIATENRLPVIGLAQAAGAFLPQQFRVFHKAGQMFRDLARRSQSGMPSCSVVFGSSTAGGAYLPGLSDYTIFVRNKAQVFLGGPPLVKMATGEVIGAEELGGADMHAIVTGLADQIALDEFDAVRKAREWVYSLQLPFPLMAPAHQPLPPRYSSEDLLSLVNTDIRKPFDMGEVVLRLVDDSRVSIFKPNYGKNLLTCCADIHGFMVGSRAEREGVTAWDPAVT</sequence>
<organism evidence="7 8">
    <name type="scientific">Fusarium albosuccineum</name>
    <dbReference type="NCBI Taxonomy" id="1237068"/>
    <lineage>
        <taxon>Eukaryota</taxon>
        <taxon>Fungi</taxon>
        <taxon>Dikarya</taxon>
        <taxon>Ascomycota</taxon>
        <taxon>Pezizomycotina</taxon>
        <taxon>Sordariomycetes</taxon>
        <taxon>Hypocreomycetidae</taxon>
        <taxon>Hypocreales</taxon>
        <taxon>Nectriaceae</taxon>
        <taxon>Fusarium</taxon>
        <taxon>Fusarium decemcellulare species complex</taxon>
    </lineage>
</organism>
<reference evidence="7 8" key="1">
    <citation type="submission" date="2020-01" db="EMBL/GenBank/DDBJ databases">
        <title>Identification and distribution of gene clusters putatively required for synthesis of sphingolipid metabolism inhibitors in phylogenetically diverse species of the filamentous fungus Fusarium.</title>
        <authorList>
            <person name="Kim H.-S."/>
            <person name="Busman M."/>
            <person name="Brown D.W."/>
            <person name="Divon H."/>
            <person name="Uhlig S."/>
            <person name="Proctor R.H."/>
        </authorList>
    </citation>
    <scope>NUCLEOTIDE SEQUENCE [LARGE SCALE GENOMIC DNA]</scope>
    <source>
        <strain evidence="7 8">NRRL 20459</strain>
    </source>
</reference>
<dbReference type="AlphaFoldDB" id="A0A8H4PB09"/>
<evidence type="ECO:0000256" key="5">
    <source>
        <dbReference type="ARBA" id="ARBA00052347"/>
    </source>
</evidence>
<dbReference type="InterPro" id="IPR034733">
    <property type="entry name" value="AcCoA_carboxyl_beta"/>
</dbReference>
<dbReference type="PANTHER" id="PTHR22855:SF46">
    <property type="entry name" value="METHYLCROTONOYL-COA CARBOXYLASE"/>
    <property type="match status" value="1"/>
</dbReference>
<dbReference type="SUPFAM" id="SSF52096">
    <property type="entry name" value="ClpP/crotonase"/>
    <property type="match status" value="2"/>
</dbReference>
<evidence type="ECO:0000259" key="6">
    <source>
        <dbReference type="PROSITE" id="PS50980"/>
    </source>
</evidence>
<evidence type="ECO:0000313" key="7">
    <source>
        <dbReference type="EMBL" id="KAF4465870.1"/>
    </source>
</evidence>
<evidence type="ECO:0000256" key="1">
    <source>
        <dbReference type="ARBA" id="ARBA00025711"/>
    </source>
</evidence>
<dbReference type="EC" id="6.4.1.4" evidence="2"/>